<name>A0ABX0IZT8_9BACL</name>
<feature type="domain" description="PAC" evidence="12">
    <location>
        <begin position="333"/>
        <end position="385"/>
    </location>
</feature>
<evidence type="ECO:0000256" key="5">
    <source>
        <dbReference type="ARBA" id="ARBA00022741"/>
    </source>
</evidence>
<evidence type="ECO:0000256" key="9">
    <source>
        <dbReference type="SAM" id="Coils"/>
    </source>
</evidence>
<dbReference type="SMART" id="SM00091">
    <property type="entry name" value="PAS"/>
    <property type="match status" value="4"/>
</dbReference>
<dbReference type="EC" id="2.7.13.3" evidence="2"/>
<accession>A0ABX0IZT8</accession>
<evidence type="ECO:0000256" key="6">
    <source>
        <dbReference type="ARBA" id="ARBA00022777"/>
    </source>
</evidence>
<dbReference type="Pfam" id="PF07730">
    <property type="entry name" value="HisKA_3"/>
    <property type="match status" value="1"/>
</dbReference>
<dbReference type="SUPFAM" id="SSF55785">
    <property type="entry name" value="PYP-like sensor domain (PAS domain)"/>
    <property type="match status" value="4"/>
</dbReference>
<dbReference type="PANTHER" id="PTHR43304:SF1">
    <property type="entry name" value="PAC DOMAIN-CONTAINING PROTEIN"/>
    <property type="match status" value="1"/>
</dbReference>
<dbReference type="InterPro" id="IPR011712">
    <property type="entry name" value="Sig_transdc_His_kin_sub3_dim/P"/>
</dbReference>
<feature type="domain" description="PAC" evidence="12">
    <location>
        <begin position="90"/>
        <end position="142"/>
    </location>
</feature>
<evidence type="ECO:0000313" key="14">
    <source>
        <dbReference type="Proteomes" id="UP001165962"/>
    </source>
</evidence>
<evidence type="ECO:0000256" key="1">
    <source>
        <dbReference type="ARBA" id="ARBA00000085"/>
    </source>
</evidence>
<keyword evidence="7" id="KW-0067">ATP-binding</keyword>
<dbReference type="InterPro" id="IPR013767">
    <property type="entry name" value="PAS_fold"/>
</dbReference>
<keyword evidence="4" id="KW-0808">Transferase</keyword>
<dbReference type="InterPro" id="IPR000014">
    <property type="entry name" value="PAS"/>
</dbReference>
<dbReference type="Pfam" id="PF00989">
    <property type="entry name" value="PAS"/>
    <property type="match status" value="1"/>
</dbReference>
<comment type="catalytic activity">
    <reaction evidence="1">
        <text>ATP + protein L-histidine = ADP + protein N-phospho-L-histidine.</text>
        <dbReference type="EC" id="2.7.13.3"/>
    </reaction>
</comment>
<dbReference type="SMART" id="SM00387">
    <property type="entry name" value="HATPase_c"/>
    <property type="match status" value="1"/>
</dbReference>
<dbReference type="Pfam" id="PF08447">
    <property type="entry name" value="PAS_3"/>
    <property type="match status" value="2"/>
</dbReference>
<keyword evidence="5" id="KW-0547">Nucleotide-binding</keyword>
<dbReference type="InterPro" id="IPR052162">
    <property type="entry name" value="Sensor_kinase/Photoreceptor"/>
</dbReference>
<feature type="domain" description="Histidine kinase" evidence="10">
    <location>
        <begin position="799"/>
        <end position="888"/>
    </location>
</feature>
<feature type="domain" description="PAC" evidence="12">
    <location>
        <begin position="211"/>
        <end position="262"/>
    </location>
</feature>
<dbReference type="PANTHER" id="PTHR43304">
    <property type="entry name" value="PHYTOCHROME-LIKE PROTEIN CPH1"/>
    <property type="match status" value="1"/>
</dbReference>
<evidence type="ECO:0000259" key="10">
    <source>
        <dbReference type="PROSITE" id="PS50109"/>
    </source>
</evidence>
<organism evidence="13 14">
    <name type="scientific">Paenibacillus agricola</name>
    <dbReference type="NCBI Taxonomy" id="2716264"/>
    <lineage>
        <taxon>Bacteria</taxon>
        <taxon>Bacillati</taxon>
        <taxon>Bacillota</taxon>
        <taxon>Bacilli</taxon>
        <taxon>Bacillales</taxon>
        <taxon>Paenibacillaceae</taxon>
        <taxon>Paenibacillus</taxon>
    </lineage>
</organism>
<dbReference type="Pfam" id="PF13426">
    <property type="entry name" value="PAS_9"/>
    <property type="match status" value="1"/>
</dbReference>
<gene>
    <name evidence="13" type="ORF">G9U52_04420</name>
</gene>
<evidence type="ECO:0000313" key="13">
    <source>
        <dbReference type="EMBL" id="NHN29076.1"/>
    </source>
</evidence>
<dbReference type="NCBIfam" id="TIGR00229">
    <property type="entry name" value="sensory_box"/>
    <property type="match status" value="4"/>
</dbReference>
<evidence type="ECO:0000259" key="12">
    <source>
        <dbReference type="PROSITE" id="PS50113"/>
    </source>
</evidence>
<evidence type="ECO:0000256" key="7">
    <source>
        <dbReference type="ARBA" id="ARBA00022840"/>
    </source>
</evidence>
<evidence type="ECO:0000259" key="11">
    <source>
        <dbReference type="PROSITE" id="PS50112"/>
    </source>
</evidence>
<protein>
    <recommendedName>
        <fullName evidence="2">histidine kinase</fullName>
        <ecNumber evidence="2">2.7.13.3</ecNumber>
    </recommendedName>
</protein>
<keyword evidence="3" id="KW-0597">Phosphoprotein</keyword>
<feature type="coiled-coil region" evidence="9">
    <location>
        <begin position="369"/>
        <end position="396"/>
    </location>
</feature>
<keyword evidence="14" id="KW-1185">Reference proteome</keyword>
<dbReference type="InterPro" id="IPR013655">
    <property type="entry name" value="PAS_fold_3"/>
</dbReference>
<dbReference type="InterPro" id="IPR005467">
    <property type="entry name" value="His_kinase_dom"/>
</dbReference>
<keyword evidence="8" id="KW-0902">Two-component regulatory system</keyword>
<dbReference type="CDD" id="cd16917">
    <property type="entry name" value="HATPase_UhpB-NarQ-NarX-like"/>
    <property type="match status" value="1"/>
</dbReference>
<dbReference type="PROSITE" id="PS50113">
    <property type="entry name" value="PAC"/>
    <property type="match status" value="3"/>
</dbReference>
<dbReference type="Gene3D" id="3.30.450.20">
    <property type="entry name" value="PAS domain"/>
    <property type="match status" value="4"/>
</dbReference>
<dbReference type="PROSITE" id="PS50109">
    <property type="entry name" value="HIS_KIN"/>
    <property type="match status" value="1"/>
</dbReference>
<evidence type="ECO:0000256" key="3">
    <source>
        <dbReference type="ARBA" id="ARBA00022553"/>
    </source>
</evidence>
<dbReference type="SUPFAM" id="SSF55874">
    <property type="entry name" value="ATPase domain of HSP90 chaperone/DNA topoisomerase II/histidine kinase"/>
    <property type="match status" value="1"/>
</dbReference>
<dbReference type="InterPro" id="IPR000700">
    <property type="entry name" value="PAS-assoc_C"/>
</dbReference>
<feature type="domain" description="PAS" evidence="11">
    <location>
        <begin position="143"/>
        <end position="181"/>
    </location>
</feature>
<keyword evidence="6" id="KW-0418">Kinase</keyword>
<evidence type="ECO:0000256" key="4">
    <source>
        <dbReference type="ARBA" id="ARBA00022679"/>
    </source>
</evidence>
<dbReference type="EMBL" id="JAAOIW010000001">
    <property type="protein sequence ID" value="NHN29076.1"/>
    <property type="molecule type" value="Genomic_DNA"/>
</dbReference>
<proteinExistence type="predicted"/>
<dbReference type="PROSITE" id="PS50112">
    <property type="entry name" value="PAS"/>
    <property type="match status" value="3"/>
</dbReference>
<dbReference type="SMART" id="SM00086">
    <property type="entry name" value="PAC"/>
    <property type="match status" value="4"/>
</dbReference>
<dbReference type="Proteomes" id="UP001165962">
    <property type="component" value="Unassembled WGS sequence"/>
</dbReference>
<dbReference type="InterPro" id="IPR035965">
    <property type="entry name" value="PAS-like_dom_sf"/>
</dbReference>
<dbReference type="CDD" id="cd00130">
    <property type="entry name" value="PAS"/>
    <property type="match status" value="4"/>
</dbReference>
<dbReference type="InterPro" id="IPR036890">
    <property type="entry name" value="HATPase_C_sf"/>
</dbReference>
<sequence>MLPSSIDQLGRELSQLRLHFEHIFNNIDVAIWSLEPLSNHLTVSAGYKKLFGYSQEEFNRNENLWKELIYVEDIGLVEDQFVLLISGQSSTVEHRLVLHNGEIRWVQSIGTPVLDSQGKVIRINGVVLDITARKTVEEALNHSEQRYKSLFEYNSHLICEIDLNGTIISINRATEDLAGFSLQHSWVELFGIQDVQRLSEFLEKAKQGLPQNYETSSCHKNGKLFYWDIKQVPIYINNEIVGVFAICRDITSQKSTEKALATSQCKYRLITENMSDLIGVVDIEGNLLHISNLALGFESESIIGTSGFDYIHPEDLDYVQIEFAEIMKNQTNKLIQCRLVHADGHTIHTDAMFSPVMGDDGEVILVVIVARDINEKVTMEKELEESEERYRRLVELSPRAIFVHDHYKYTYVNPAGLSLYGASSLEDIIGKSVFDNIHPDDKVKVAIRLKDVYERSTTSPLVQQKIIRFDGTIIDVDSIATSLPSKGRNAGLTMMGDITERKKAEDDRKQAEQMIRESEELYYLLQTSLDRFSHDLFSVMKISEVEWRLIKEVREITGAEKVSILIVDHNNKIWVTNGDDRLSSKLLQDIMELNPKDLPICEIITMPDAYLIKIGEFRGLGYFLCMDEQSACLHITAQRVWLKTITRYVSVLYDNFRIIEDLTKDLEQLATHQIAPSWLLRLLFSISENERKRLSQDLHDSALQEQIIWYRILDQISTDLSVPKHFREHLQQVTQGLLDVIYQIRITCNELRPPMLKEEGIVSSLQALFDLTQLRTNFCIHFDSGDFQHSLTDDLLIGVYRIVQELLANASKHSNSSRVQVKLSSQQDKILLTYEDNGIGMELSQMEDSFNSMGVYGMKERVRSLNGRISFQSAPDNGFAVFISIPIH</sequence>
<dbReference type="Gene3D" id="3.30.565.10">
    <property type="entry name" value="Histidine kinase-like ATPase, C-terminal domain"/>
    <property type="match status" value="1"/>
</dbReference>
<dbReference type="Pfam" id="PF02518">
    <property type="entry name" value="HATPase_c"/>
    <property type="match status" value="1"/>
</dbReference>
<reference evidence="13" key="1">
    <citation type="submission" date="2020-03" db="EMBL/GenBank/DDBJ databases">
        <title>Draft sequencing of Paenibacilllus sp. S3N08.</title>
        <authorList>
            <person name="Kim D.-U."/>
        </authorList>
    </citation>
    <scope>NUCLEOTIDE SEQUENCE</scope>
    <source>
        <strain evidence="13">S3N08</strain>
    </source>
</reference>
<evidence type="ECO:0000256" key="2">
    <source>
        <dbReference type="ARBA" id="ARBA00012438"/>
    </source>
</evidence>
<dbReference type="InterPro" id="IPR003594">
    <property type="entry name" value="HATPase_dom"/>
</dbReference>
<dbReference type="RefSeq" id="WP_166146547.1">
    <property type="nucleotide sequence ID" value="NZ_JAAOIW010000001.1"/>
</dbReference>
<feature type="domain" description="PAS" evidence="11">
    <location>
        <begin position="386"/>
        <end position="456"/>
    </location>
</feature>
<dbReference type="InterPro" id="IPR001610">
    <property type="entry name" value="PAC"/>
</dbReference>
<feature type="domain" description="PAS" evidence="11">
    <location>
        <begin position="295"/>
        <end position="330"/>
    </location>
</feature>
<keyword evidence="9" id="KW-0175">Coiled coil</keyword>
<comment type="caution">
    <text evidence="13">The sequence shown here is derived from an EMBL/GenBank/DDBJ whole genome shotgun (WGS) entry which is preliminary data.</text>
</comment>
<evidence type="ECO:0000256" key="8">
    <source>
        <dbReference type="ARBA" id="ARBA00023012"/>
    </source>
</evidence>